<dbReference type="GO" id="GO:0046872">
    <property type="term" value="F:metal ion binding"/>
    <property type="evidence" value="ECO:0007669"/>
    <property type="project" value="UniProtKB-KW"/>
</dbReference>
<accession>A0A196SNM9</accession>
<evidence type="ECO:0000256" key="6">
    <source>
        <dbReference type="ARBA" id="ARBA00022490"/>
    </source>
</evidence>
<dbReference type="GO" id="GO:0004615">
    <property type="term" value="F:phosphomannomutase activity"/>
    <property type="evidence" value="ECO:0007669"/>
    <property type="project" value="UniProtKB-EC"/>
</dbReference>
<evidence type="ECO:0000256" key="2">
    <source>
        <dbReference type="ARBA" id="ARBA00004699"/>
    </source>
</evidence>
<feature type="binding site" evidence="11">
    <location>
        <position position="179"/>
    </location>
    <ligand>
        <name>alpha-D-mannose 1-phosphate</name>
        <dbReference type="ChEBI" id="CHEBI:58409"/>
    </ligand>
</feature>
<evidence type="ECO:0000256" key="9">
    <source>
        <dbReference type="ARBA" id="ARBA00023235"/>
    </source>
</evidence>
<evidence type="ECO:0000256" key="7">
    <source>
        <dbReference type="ARBA" id="ARBA00022723"/>
    </source>
</evidence>
<evidence type="ECO:0000256" key="12">
    <source>
        <dbReference type="PIRSR" id="PIRSR605002-3"/>
    </source>
</evidence>
<dbReference type="GO" id="GO:0006013">
    <property type="term" value="P:mannose metabolic process"/>
    <property type="evidence" value="ECO:0007669"/>
    <property type="project" value="TreeGrafter"/>
</dbReference>
<dbReference type="InterPro" id="IPR043169">
    <property type="entry name" value="PMM_cap"/>
</dbReference>
<keyword evidence="15" id="KW-1185">Reference proteome</keyword>
<dbReference type="GO" id="GO:0009298">
    <property type="term" value="P:GDP-mannose biosynthetic process"/>
    <property type="evidence" value="ECO:0007669"/>
    <property type="project" value="UniProtKB-UniPathway"/>
</dbReference>
<evidence type="ECO:0000313" key="14">
    <source>
        <dbReference type="EMBL" id="OAO17449.1"/>
    </source>
</evidence>
<reference evidence="14 15" key="1">
    <citation type="submission" date="2016-05" db="EMBL/GenBank/DDBJ databases">
        <title>Nuclear genome of Blastocystis sp. subtype 1 NandII.</title>
        <authorList>
            <person name="Gentekaki E."/>
            <person name="Curtis B."/>
            <person name="Stairs C."/>
            <person name="Eme L."/>
            <person name="Herman E."/>
            <person name="Klimes V."/>
            <person name="Arias M.C."/>
            <person name="Elias M."/>
            <person name="Hilliou F."/>
            <person name="Klute M."/>
            <person name="Malik S.-B."/>
            <person name="Pightling A."/>
            <person name="Rachubinski R."/>
            <person name="Salas D."/>
            <person name="Schlacht A."/>
            <person name="Suga H."/>
            <person name="Archibald J."/>
            <person name="Ball S.G."/>
            <person name="Clark G."/>
            <person name="Dacks J."/>
            <person name="Van Der Giezen M."/>
            <person name="Tsaousis A."/>
            <person name="Roger A."/>
        </authorList>
    </citation>
    <scope>NUCLEOTIDE SEQUENCE [LARGE SCALE GENOMIC DNA]</scope>
    <source>
        <strain evidence="15">ATCC 50177 / NandII</strain>
    </source>
</reference>
<feature type="binding site" evidence="11">
    <location>
        <position position="181"/>
    </location>
    <ligand>
        <name>alpha-D-mannose 1-phosphate</name>
        <dbReference type="ChEBI" id="CHEBI:58409"/>
    </ligand>
</feature>
<dbReference type="NCBIfam" id="TIGR01484">
    <property type="entry name" value="HAD-SF-IIB"/>
    <property type="match status" value="1"/>
</dbReference>
<comment type="similarity">
    <text evidence="3 13">Belongs to the eukaryotic PMM family.</text>
</comment>
<keyword evidence="9 13" id="KW-0413">Isomerase</keyword>
<comment type="function">
    <text evidence="13">Involved in the synthesis of the GDP-mannose and dolichol-phosphate-mannose required for a number of critical mannosyl transfer reactions.</text>
</comment>
<dbReference type="SFLD" id="SFLDG01143">
    <property type="entry name" value="C2.B.3:_Phosphomannomutase_Lik"/>
    <property type="match status" value="1"/>
</dbReference>
<evidence type="ECO:0000256" key="5">
    <source>
        <dbReference type="ARBA" id="ARBA00012730"/>
    </source>
</evidence>
<dbReference type="InterPro" id="IPR006379">
    <property type="entry name" value="HAD-SF_hydro_IIB"/>
</dbReference>
<evidence type="ECO:0000256" key="10">
    <source>
        <dbReference type="PIRSR" id="PIRSR605002-1"/>
    </source>
</evidence>
<evidence type="ECO:0000256" key="1">
    <source>
        <dbReference type="ARBA" id="ARBA00004496"/>
    </source>
</evidence>
<dbReference type="PANTHER" id="PTHR10466:SF0">
    <property type="entry name" value="PHOSPHOMANNOMUTASE"/>
    <property type="match status" value="1"/>
</dbReference>
<dbReference type="Proteomes" id="UP000078348">
    <property type="component" value="Unassembled WGS sequence"/>
</dbReference>
<comment type="subcellular location">
    <subcellularLocation>
        <location evidence="1 13">Cytoplasm</location>
    </subcellularLocation>
</comment>
<dbReference type="GO" id="GO:0006487">
    <property type="term" value="P:protein N-linked glycosylation"/>
    <property type="evidence" value="ECO:0007669"/>
    <property type="project" value="TreeGrafter"/>
</dbReference>
<keyword evidence="6 13" id="KW-0963">Cytoplasm</keyword>
<dbReference type="STRING" id="478820.A0A196SNM9"/>
<protein>
    <recommendedName>
        <fullName evidence="5 13">Phosphomannomutase</fullName>
        <ecNumber evidence="5 13">5.4.2.8</ecNumber>
    </recommendedName>
</protein>
<dbReference type="UniPathway" id="UPA00126">
    <property type="reaction ID" value="UER00424"/>
</dbReference>
<gene>
    <name evidence="14" type="ORF">AV274_0792</name>
</gene>
<proteinExistence type="inferred from homology"/>
<dbReference type="Gene3D" id="3.30.1240.20">
    <property type="match status" value="1"/>
</dbReference>
<dbReference type="FunFam" id="3.30.1240.20:FF:000001">
    <property type="entry name" value="Phosphomannomutase"/>
    <property type="match status" value="1"/>
</dbReference>
<feature type="binding site" evidence="12">
    <location>
        <position position="14"/>
    </location>
    <ligand>
        <name>Mg(2+)</name>
        <dbReference type="ChEBI" id="CHEBI:18420"/>
        <label>1</label>
    </ligand>
</feature>
<dbReference type="SFLD" id="SFLDG01140">
    <property type="entry name" value="C2.B:_Phosphomannomutase_and_P"/>
    <property type="match status" value="1"/>
</dbReference>
<comment type="pathway">
    <text evidence="2 13">Nucleotide-sugar biosynthesis; GDP-alpha-D-mannose biosynthesis; alpha-D-mannose 1-phosphate from D-fructose 6-phosphate: step 2/2.</text>
</comment>
<organism evidence="14 15">
    <name type="scientific">Blastocystis sp. subtype 1 (strain ATCC 50177 / NandII)</name>
    <dbReference type="NCBI Taxonomy" id="478820"/>
    <lineage>
        <taxon>Eukaryota</taxon>
        <taxon>Sar</taxon>
        <taxon>Stramenopiles</taxon>
        <taxon>Bigyra</taxon>
        <taxon>Opalozoa</taxon>
        <taxon>Opalinata</taxon>
        <taxon>Blastocystidae</taxon>
        <taxon>Blastocystis</taxon>
    </lineage>
</organism>
<dbReference type="EMBL" id="LXWW01000029">
    <property type="protein sequence ID" value="OAO17449.1"/>
    <property type="molecule type" value="Genomic_DNA"/>
</dbReference>
<feature type="binding site" evidence="12">
    <location>
        <position position="217"/>
    </location>
    <ligand>
        <name>Mg(2+)</name>
        <dbReference type="ChEBI" id="CHEBI:18420"/>
        <label>1</label>
    </ligand>
</feature>
<dbReference type="EC" id="5.4.2.8" evidence="5 13"/>
<feature type="binding site" evidence="11">
    <location>
        <position position="21"/>
    </location>
    <ligand>
        <name>alpha-D-mannose 1-phosphate</name>
        <dbReference type="ChEBI" id="CHEBI:58409"/>
    </ligand>
</feature>
<evidence type="ECO:0000313" key="15">
    <source>
        <dbReference type="Proteomes" id="UP000078348"/>
    </source>
</evidence>
<dbReference type="OrthoDB" id="10264771at2759"/>
<comment type="caution">
    <text evidence="14">The sequence shown here is derived from an EMBL/GenBank/DDBJ whole genome shotgun (WGS) entry which is preliminary data.</text>
</comment>
<feature type="binding site" evidence="12">
    <location>
        <position position="229"/>
    </location>
    <ligand>
        <name>Mg(2+)</name>
        <dbReference type="ChEBI" id="CHEBI:18420"/>
        <label>1</label>
    </ligand>
</feature>
<comment type="catalytic activity">
    <reaction evidence="13">
        <text>alpha-D-mannose 1-phosphate = D-mannose 6-phosphate</text>
        <dbReference type="Rhea" id="RHEA:11140"/>
        <dbReference type="ChEBI" id="CHEBI:58409"/>
        <dbReference type="ChEBI" id="CHEBI:58735"/>
        <dbReference type="EC" id="5.4.2.8"/>
    </reaction>
</comment>
<feature type="binding site" evidence="11">
    <location>
        <position position="123"/>
    </location>
    <ligand>
        <name>alpha-D-mannose 1-phosphate</name>
        <dbReference type="ChEBI" id="CHEBI:58409"/>
    </ligand>
</feature>
<comment type="cofactor">
    <cofactor evidence="12">
        <name>Mg(2+)</name>
        <dbReference type="ChEBI" id="CHEBI:18420"/>
    </cofactor>
</comment>
<sequence>MDPRRRAIALFDIDGTLTKPRSRISEDMKAFLLQLHNVVDIGFVGGASYAKHQDQLGVDLISQTEYLFSQNGTNAYRRNTLFHQINIKNLYSDVQLNTFISCCLRYLSELDLPIKRGLFIDFRSSMINICPMGHNATSEEQAAFERYDREHHVRAAMIDYLQKCFPDMHFVYLIGGQSSFDVFPEVSEAVVANKQGMDKTYCLQFLKDYDEIYFFGDKIHPGGNDYAIYNDARTKGYHVHGPEHTKSLCESLFLRK</sequence>
<feature type="active site" description="Nucleophile" evidence="10">
    <location>
        <position position="12"/>
    </location>
</feature>
<evidence type="ECO:0000256" key="11">
    <source>
        <dbReference type="PIRSR" id="PIRSR605002-2"/>
    </source>
</evidence>
<dbReference type="AlphaFoldDB" id="A0A196SNM9"/>
<feature type="binding site" evidence="12">
    <location>
        <position position="12"/>
    </location>
    <ligand>
        <name>Mg(2+)</name>
        <dbReference type="ChEBI" id="CHEBI:18420"/>
        <label>1</label>
    </ligand>
</feature>
<keyword evidence="7 12" id="KW-0479">Metal-binding</keyword>
<dbReference type="InterPro" id="IPR023214">
    <property type="entry name" value="HAD_sf"/>
</dbReference>
<dbReference type="InterPro" id="IPR036412">
    <property type="entry name" value="HAD-like_sf"/>
</dbReference>
<evidence type="ECO:0000256" key="13">
    <source>
        <dbReference type="RuleBase" id="RU361118"/>
    </source>
</evidence>
<feature type="binding site" evidence="12">
    <location>
        <position position="231"/>
    </location>
    <ligand>
        <name>Mg(2+)</name>
        <dbReference type="ChEBI" id="CHEBI:18420"/>
        <label>1</label>
    </ligand>
</feature>
<dbReference type="Gene3D" id="3.40.50.1000">
    <property type="entry name" value="HAD superfamily/HAD-like"/>
    <property type="match status" value="1"/>
</dbReference>
<name>A0A196SNM9_BLAHN</name>
<dbReference type="SUPFAM" id="SSF56784">
    <property type="entry name" value="HAD-like"/>
    <property type="match status" value="1"/>
</dbReference>
<dbReference type="SFLD" id="SFLDS00003">
    <property type="entry name" value="Haloacid_Dehalogenase"/>
    <property type="match status" value="1"/>
</dbReference>
<feature type="active site" description="Proton donor/acceptor" evidence="10">
    <location>
        <position position="14"/>
    </location>
</feature>
<evidence type="ECO:0000256" key="3">
    <source>
        <dbReference type="ARBA" id="ARBA00009736"/>
    </source>
</evidence>
<dbReference type="InterPro" id="IPR005002">
    <property type="entry name" value="PMM"/>
</dbReference>
<evidence type="ECO:0000256" key="4">
    <source>
        <dbReference type="ARBA" id="ARBA00011738"/>
    </source>
</evidence>
<keyword evidence="8 12" id="KW-0460">Magnesium</keyword>
<dbReference type="PANTHER" id="PTHR10466">
    <property type="entry name" value="PHOSPHOMANNOMUTASE"/>
    <property type="match status" value="1"/>
</dbReference>
<comment type="subunit">
    <text evidence="4 13">Homodimer.</text>
</comment>
<dbReference type="GO" id="GO:0005829">
    <property type="term" value="C:cytosol"/>
    <property type="evidence" value="ECO:0007669"/>
    <property type="project" value="TreeGrafter"/>
</dbReference>
<dbReference type="Pfam" id="PF03332">
    <property type="entry name" value="PMM"/>
    <property type="match status" value="1"/>
</dbReference>
<evidence type="ECO:0000256" key="8">
    <source>
        <dbReference type="ARBA" id="ARBA00022842"/>
    </source>
</evidence>
<dbReference type="CDD" id="cd02585">
    <property type="entry name" value="HAD_PMM"/>
    <property type="match status" value="1"/>
</dbReference>
<feature type="binding site" evidence="12">
    <location>
        <position position="234"/>
    </location>
    <ligand>
        <name>Mg(2+)</name>
        <dbReference type="ChEBI" id="CHEBI:18420"/>
        <label>1</label>
    </ligand>
</feature>